<reference evidence="5 6" key="1">
    <citation type="journal article" date="2014" name="Genome Announc.">
        <title>Draft genome sequence of the pathogenic fungus Scedosporium apiospermum.</title>
        <authorList>
            <person name="Vandeputte P."/>
            <person name="Ghamrawi S."/>
            <person name="Rechenmann M."/>
            <person name="Iltis A."/>
            <person name="Giraud S."/>
            <person name="Fleury M."/>
            <person name="Thornton C."/>
            <person name="Delhaes L."/>
            <person name="Meyer W."/>
            <person name="Papon N."/>
            <person name="Bouchara J.P."/>
        </authorList>
    </citation>
    <scope>NUCLEOTIDE SEQUENCE [LARGE SCALE GENOMIC DNA]</scope>
    <source>
        <strain evidence="5 6">IHEM 14462</strain>
    </source>
</reference>
<dbReference type="AlphaFoldDB" id="A0A084FVH6"/>
<dbReference type="SUPFAM" id="SSF52540">
    <property type="entry name" value="P-loop containing nucleoside triphosphate hydrolases"/>
    <property type="match status" value="1"/>
</dbReference>
<name>A0A084FVH6_PSEDA</name>
<evidence type="ECO:0000259" key="4">
    <source>
        <dbReference type="Pfam" id="PF25053"/>
    </source>
</evidence>
<feature type="transmembrane region" description="Helical" evidence="2">
    <location>
        <begin position="12"/>
        <end position="30"/>
    </location>
</feature>
<dbReference type="PANTHER" id="PTHR10039">
    <property type="entry name" value="AMELOGENIN"/>
    <property type="match status" value="1"/>
</dbReference>
<feature type="domain" description="Nephrocystin 3-like N-terminal" evidence="3">
    <location>
        <begin position="455"/>
        <end position="626"/>
    </location>
</feature>
<dbReference type="Pfam" id="PF25053">
    <property type="entry name" value="DUF7791"/>
    <property type="match status" value="1"/>
</dbReference>
<sequence>MTPLDNAMKSKNLLLTFGGVITAVAAWSIWGGDMFPAQPDPTGNPEDWTLQEMRRWLGARNLMPAASATREELLERIKANMRHPRTEQPGFKKRNPTNKWLSERERVEASLSGLTLGCGLRFEATQGVQINTMEPLDILAISAAVAQFIDFGTRLCSQAFQLYKSPSGLTTDEADLTTIANDLAELGRKITSRRALLGQGKPEDGSFEALLVDICGECSVAAQDLDAAIRKFRPEHFRMKFLFGEQGGKAVNSLMDALRSVRFDASEWHRKLARLREQMMAMTTLVLWEKSSSVVHEQQRLSHRQAEILGTLNKLAADVSSFKYSLVHVVDEDPSKLDHRRQAIAESIWSSEGISSRLQLSTIGAHLASDEVGNWNGAQDTALQAPNQTDRYASRLLNRQETESEFYVKAIVDSLRFQGVKHREDAIPEAYTRTFQWVFERPPQSSPRGPWTELPRWLEQSVDDVYWITGKAGAGKSTMMKFLTTHPKTIEHLRKWSCGQQLILASFYFWNAGSSELQKSQTGLLRTLLLQCIEQMPSLAPKICPRRWAWFKIFGATDVNQAPQWSWGELVECFSALLLLSAKNNRFKLALFIDGLDEFTGDHQKLIDFVKLFYRRQGTKVIISSRPWNMFKDAFSATPSLRMEEFTSRDVEAFVNGEFNQTQGFHELRQAYPVEAKRLTQGIVDKAQGVFLWVSVVVRALCEGLTEGDNLGELQALLNMLPTDLSQLYQRIWRSIKPQYIAQTAKLFQIRINAKTLLDVTTLHLADMEWEEALGYQMAEITGEKRDHIIRTMSRRLDSRTRGLLEVTKDGQVDYLHRSVRDWTETSWQDICAKVDPDFDPHLALLQAFSVQVANPKIWENSSLHLPVEAFWSRTSMCLFHAASVRDEPGRVDALVKIMDRLDRELGALSTSFVDGSGYTLYRDRTNASLVADSAADLPHWSNTQYTMSPGQPVCTFAGLAAQWAILPYVRAAIATTKKPKLSDPQQLPVLSCAVLGFDHFARPDVLDIVERYCPLIDPAIRLEVVRIILDTRDVADKWTKKKRKKSSSGHGNDDVSDLLGEVVQKRDFFRSISNADAKVRTYWEDVAELLGEYVARQDVMQAQQPSRGKKTRPSFPLLFQSFARLARKA</sequence>
<dbReference type="EMBL" id="JOWA01000165">
    <property type="protein sequence ID" value="KEZ39088.1"/>
    <property type="molecule type" value="Genomic_DNA"/>
</dbReference>
<dbReference type="VEuPathDB" id="FungiDB:SAPIO_CDS10474"/>
<dbReference type="RefSeq" id="XP_016638887.1">
    <property type="nucleotide sequence ID" value="XM_016784057.1"/>
</dbReference>
<evidence type="ECO:0000313" key="5">
    <source>
        <dbReference type="EMBL" id="KEZ39088.1"/>
    </source>
</evidence>
<dbReference type="InterPro" id="IPR056884">
    <property type="entry name" value="NPHP3-like_N"/>
</dbReference>
<dbReference type="Pfam" id="PF24883">
    <property type="entry name" value="NPHP3_N"/>
    <property type="match status" value="1"/>
</dbReference>
<proteinExistence type="predicted"/>
<keyword evidence="6" id="KW-1185">Reference proteome</keyword>
<keyword evidence="2" id="KW-1133">Transmembrane helix</keyword>
<comment type="caution">
    <text evidence="5">The sequence shown here is derived from an EMBL/GenBank/DDBJ whole genome shotgun (WGS) entry which is preliminary data.</text>
</comment>
<feature type="domain" description="DUF7791" evidence="4">
    <location>
        <begin position="735"/>
        <end position="854"/>
    </location>
</feature>
<dbReference type="InterPro" id="IPR027417">
    <property type="entry name" value="P-loop_NTPase"/>
</dbReference>
<dbReference type="Proteomes" id="UP000028545">
    <property type="component" value="Unassembled WGS sequence"/>
</dbReference>
<evidence type="ECO:0000259" key="3">
    <source>
        <dbReference type="Pfam" id="PF24883"/>
    </source>
</evidence>
<evidence type="ECO:0000256" key="1">
    <source>
        <dbReference type="ARBA" id="ARBA00022737"/>
    </source>
</evidence>
<accession>A0A084FVH6</accession>
<dbReference type="GeneID" id="27719674"/>
<organism evidence="5 6">
    <name type="scientific">Pseudallescheria apiosperma</name>
    <name type="common">Scedosporium apiospermum</name>
    <dbReference type="NCBI Taxonomy" id="563466"/>
    <lineage>
        <taxon>Eukaryota</taxon>
        <taxon>Fungi</taxon>
        <taxon>Dikarya</taxon>
        <taxon>Ascomycota</taxon>
        <taxon>Pezizomycotina</taxon>
        <taxon>Sordariomycetes</taxon>
        <taxon>Hypocreomycetidae</taxon>
        <taxon>Microascales</taxon>
        <taxon>Microascaceae</taxon>
        <taxon>Scedosporium</taxon>
    </lineage>
</organism>
<keyword evidence="2" id="KW-0812">Transmembrane</keyword>
<dbReference type="Gene3D" id="3.40.50.300">
    <property type="entry name" value="P-loop containing nucleotide triphosphate hydrolases"/>
    <property type="match status" value="1"/>
</dbReference>
<dbReference type="KEGG" id="sapo:SAPIO_CDS10474"/>
<dbReference type="PANTHER" id="PTHR10039:SF5">
    <property type="entry name" value="NACHT DOMAIN-CONTAINING PROTEIN"/>
    <property type="match status" value="1"/>
</dbReference>
<dbReference type="HOGENOM" id="CLU_002341_6_3_1"/>
<dbReference type="InterPro" id="IPR056693">
    <property type="entry name" value="DUF7791"/>
</dbReference>
<evidence type="ECO:0000256" key="2">
    <source>
        <dbReference type="SAM" id="Phobius"/>
    </source>
</evidence>
<keyword evidence="1" id="KW-0677">Repeat</keyword>
<evidence type="ECO:0000313" key="6">
    <source>
        <dbReference type="Proteomes" id="UP000028545"/>
    </source>
</evidence>
<protein>
    <submittedName>
        <fullName evidence="5">Uncharacterized protein</fullName>
    </submittedName>
</protein>
<keyword evidence="2" id="KW-0472">Membrane</keyword>
<dbReference type="OrthoDB" id="443402at2759"/>
<gene>
    <name evidence="5" type="ORF">SAPIO_CDS10474</name>
</gene>